<gene>
    <name evidence="1" type="ORF">C8A03DRAFT_43135</name>
</gene>
<keyword evidence="2" id="KW-1185">Reference proteome</keyword>
<name>A0AAN7CCH8_9PEZI</name>
<reference evidence="1" key="1">
    <citation type="journal article" date="2023" name="Mol. Phylogenet. Evol.">
        <title>Genome-scale phylogeny and comparative genomics of the fungal order Sordariales.</title>
        <authorList>
            <person name="Hensen N."/>
            <person name="Bonometti L."/>
            <person name="Westerberg I."/>
            <person name="Brannstrom I.O."/>
            <person name="Guillou S."/>
            <person name="Cros-Aarteil S."/>
            <person name="Calhoun S."/>
            <person name="Haridas S."/>
            <person name="Kuo A."/>
            <person name="Mondo S."/>
            <person name="Pangilinan J."/>
            <person name="Riley R."/>
            <person name="LaButti K."/>
            <person name="Andreopoulos B."/>
            <person name="Lipzen A."/>
            <person name="Chen C."/>
            <person name="Yan M."/>
            <person name="Daum C."/>
            <person name="Ng V."/>
            <person name="Clum A."/>
            <person name="Steindorff A."/>
            <person name="Ohm R.A."/>
            <person name="Martin F."/>
            <person name="Silar P."/>
            <person name="Natvig D.O."/>
            <person name="Lalanne C."/>
            <person name="Gautier V."/>
            <person name="Ament-Velasquez S.L."/>
            <person name="Kruys A."/>
            <person name="Hutchinson M.I."/>
            <person name="Powell A.J."/>
            <person name="Barry K."/>
            <person name="Miller A.N."/>
            <person name="Grigoriev I.V."/>
            <person name="Debuchy R."/>
            <person name="Gladieux P."/>
            <person name="Hiltunen Thoren M."/>
            <person name="Johannesson H."/>
        </authorList>
    </citation>
    <scope>NUCLEOTIDE SEQUENCE</scope>
    <source>
        <strain evidence="1">CBS 532.94</strain>
    </source>
</reference>
<dbReference type="EMBL" id="MU860069">
    <property type="protein sequence ID" value="KAK4239245.1"/>
    <property type="molecule type" value="Genomic_DNA"/>
</dbReference>
<dbReference type="Pfam" id="PF13848">
    <property type="entry name" value="Thioredoxin_6"/>
    <property type="match status" value="1"/>
</dbReference>
<dbReference type="CDD" id="cd02982">
    <property type="entry name" value="PDI_b'_family"/>
    <property type="match status" value="1"/>
</dbReference>
<evidence type="ECO:0000313" key="2">
    <source>
        <dbReference type="Proteomes" id="UP001303760"/>
    </source>
</evidence>
<dbReference type="SUPFAM" id="SSF52833">
    <property type="entry name" value="Thioredoxin-like"/>
    <property type="match status" value="2"/>
</dbReference>
<dbReference type="AlphaFoldDB" id="A0AAN7CCH8"/>
<reference evidence="1" key="2">
    <citation type="submission" date="2023-05" db="EMBL/GenBank/DDBJ databases">
        <authorList>
            <consortium name="Lawrence Berkeley National Laboratory"/>
            <person name="Steindorff A."/>
            <person name="Hensen N."/>
            <person name="Bonometti L."/>
            <person name="Westerberg I."/>
            <person name="Brannstrom I.O."/>
            <person name="Guillou S."/>
            <person name="Cros-Aarteil S."/>
            <person name="Calhoun S."/>
            <person name="Haridas S."/>
            <person name="Kuo A."/>
            <person name="Mondo S."/>
            <person name="Pangilinan J."/>
            <person name="Riley R."/>
            <person name="Labutti K."/>
            <person name="Andreopoulos B."/>
            <person name="Lipzen A."/>
            <person name="Chen C."/>
            <person name="Yanf M."/>
            <person name="Daum C."/>
            <person name="Ng V."/>
            <person name="Clum A."/>
            <person name="Ohm R."/>
            <person name="Martin F."/>
            <person name="Silar P."/>
            <person name="Natvig D."/>
            <person name="Lalanne C."/>
            <person name="Gautier V."/>
            <person name="Ament-Velasquez S.L."/>
            <person name="Kruys A."/>
            <person name="Hutchinson M.I."/>
            <person name="Powell A.J."/>
            <person name="Barry K."/>
            <person name="Miller A.N."/>
            <person name="Grigoriev I.V."/>
            <person name="Debuchy R."/>
            <person name="Gladieux P."/>
            <person name="Thoren M.H."/>
            <person name="Johannesson H."/>
        </authorList>
    </citation>
    <scope>NUCLEOTIDE SEQUENCE</scope>
    <source>
        <strain evidence="1">CBS 532.94</strain>
    </source>
</reference>
<dbReference type="Proteomes" id="UP001303760">
    <property type="component" value="Unassembled WGS sequence"/>
</dbReference>
<evidence type="ECO:0000313" key="1">
    <source>
        <dbReference type="EMBL" id="KAK4239245.1"/>
    </source>
</evidence>
<dbReference type="InterPro" id="IPR036249">
    <property type="entry name" value="Thioredoxin-like_sf"/>
</dbReference>
<protein>
    <submittedName>
        <fullName evidence="1">Protein disulfide-isomerase</fullName>
    </submittedName>
</protein>
<comment type="caution">
    <text evidence="1">The sequence shown here is derived from an EMBL/GenBank/DDBJ whole genome shotgun (WGS) entry which is preliminary data.</text>
</comment>
<sequence length="287" mass="32604">MPRRCRLLEMERDDNIVSFDCEKDAKYCRELDVASFPSIRLYHRDGRMDQYRGPWKAREAIRPYLLEADEHTMGPFTLLDDVVLVAHPHPDDWDFYDRFRTLAKQYRDRYSFVVAPPVSDTSSAVACYNNIDDVKRTASDLETEGALEQFIKLCAAPLIPELTTQNEAQYTSTGKRMLHYFTTTEAEKEAYRQELRPLAKKYTESLHFTIIDAGKYSEKLSAVGLEAGQKTGLALEDPKTGNIFPFSGNGRITATVVEAFLDEIASGKIQPWEREAGAGQTGSHDEL</sequence>
<proteinExistence type="predicted"/>
<accession>A0AAN7CCH8</accession>
<dbReference type="Gene3D" id="3.40.30.10">
    <property type="entry name" value="Glutaredoxin"/>
    <property type="match status" value="2"/>
</dbReference>
<organism evidence="1 2">
    <name type="scientific">Achaetomium macrosporum</name>
    <dbReference type="NCBI Taxonomy" id="79813"/>
    <lineage>
        <taxon>Eukaryota</taxon>
        <taxon>Fungi</taxon>
        <taxon>Dikarya</taxon>
        <taxon>Ascomycota</taxon>
        <taxon>Pezizomycotina</taxon>
        <taxon>Sordariomycetes</taxon>
        <taxon>Sordariomycetidae</taxon>
        <taxon>Sordariales</taxon>
        <taxon>Chaetomiaceae</taxon>
        <taxon>Achaetomium</taxon>
    </lineage>
</organism>